<organism evidence="3 4">
    <name type="scientific">Fasciolopsis buskii</name>
    <dbReference type="NCBI Taxonomy" id="27845"/>
    <lineage>
        <taxon>Eukaryota</taxon>
        <taxon>Metazoa</taxon>
        <taxon>Spiralia</taxon>
        <taxon>Lophotrochozoa</taxon>
        <taxon>Platyhelminthes</taxon>
        <taxon>Trematoda</taxon>
        <taxon>Digenea</taxon>
        <taxon>Plagiorchiida</taxon>
        <taxon>Echinostomata</taxon>
        <taxon>Echinostomatoidea</taxon>
        <taxon>Fasciolidae</taxon>
        <taxon>Fasciolopsis</taxon>
    </lineage>
</organism>
<dbReference type="EMBL" id="LUCM01011101">
    <property type="protein sequence ID" value="KAA0184441.1"/>
    <property type="molecule type" value="Genomic_DNA"/>
</dbReference>
<feature type="compositionally biased region" description="Low complexity" evidence="1">
    <location>
        <begin position="690"/>
        <end position="712"/>
    </location>
</feature>
<name>A0A8E0RJG2_9TREM</name>
<feature type="region of interest" description="Disordered" evidence="1">
    <location>
        <begin position="596"/>
        <end position="637"/>
    </location>
</feature>
<dbReference type="OrthoDB" id="6273191at2759"/>
<accession>A0A8E0RJG2</accession>
<sequence length="720" mass="77170">MFLIPSRPICTYPADNTIDPSTHCGCLVVGNLRCRNSVLCPLHTIEEKRLVPRQRDLRQLILEARERQQLPRSLSNALNRRMNRPVPDTELCSPIIDLTDDVSGSESLDESMENAEAVNNLRINAFAPGLLSASRTVLRGVSTMDAHSIYNGHVRRRAKLSEAVNPRVGELGHIPSRLSRHIITRDIYHSIQPGIQFGMELTPLGDPMPTVCPNVTVDLSGVGPGDPYLTVRHASIPADSAYLSDATTVPGLDLSTTTYPTRLVAISNRPGSASAQTRKTIRRPPPQLRRAQPVGLQSFCSQWPGSGSDTNCSPMLSQTASGLSDSTLTVPMDERDPCELVDVLLPGDLMSVPGIATDESVSDTPYHGRMIPVSTPIMLSSAPVTQLPYDSQTVLERQGRVVVDDIREKSITGRSRKTARTSFRHVTPVFPTSNFTGMFHPRYQFSSGQSANVATATPTAPGPPFVSGTLKSNPMTPLPSSVSSSQTARTAVFTRPVSGSTSETCLASIVPGSLPITNNPSEPGMSVIRRSSLVSHPLLKSSPRFLTNGPCVDPELSQYHPGSIVDQKSSPGSTACSETIDLDSCIQASSLVQSTPGTMFGSSPGRLGNEAGETSGNGSFTSSQSQRGPSLTAAPASLVPTETSNTLLCRNRYFVIRPAAVRHGPAGLLVRARRADTGSVYNPLDENLSQTQSTCQPPQQQEQRQQPITQAQLPPPAGAS</sequence>
<dbReference type="Pfam" id="PF08313">
    <property type="entry name" value="SCA7"/>
    <property type="match status" value="1"/>
</dbReference>
<dbReference type="PROSITE" id="PS51505">
    <property type="entry name" value="SCA7"/>
    <property type="match status" value="1"/>
</dbReference>
<evidence type="ECO:0000259" key="2">
    <source>
        <dbReference type="PROSITE" id="PS51505"/>
    </source>
</evidence>
<gene>
    <name evidence="3" type="ORF">FBUS_07100</name>
</gene>
<feature type="compositionally biased region" description="Polar residues" evidence="1">
    <location>
        <begin position="612"/>
        <end position="629"/>
    </location>
</feature>
<dbReference type="InterPro" id="IPR013243">
    <property type="entry name" value="SCA7_dom"/>
</dbReference>
<evidence type="ECO:0000313" key="4">
    <source>
        <dbReference type="Proteomes" id="UP000728185"/>
    </source>
</evidence>
<evidence type="ECO:0000313" key="3">
    <source>
        <dbReference type="EMBL" id="KAA0184441.1"/>
    </source>
</evidence>
<feature type="domain" description="SCA7" evidence="2">
    <location>
        <begin position="11"/>
        <end position="77"/>
    </location>
</feature>
<protein>
    <recommendedName>
        <fullName evidence="2">SCA7 domain-containing protein</fullName>
    </recommendedName>
</protein>
<dbReference type="Proteomes" id="UP000728185">
    <property type="component" value="Unassembled WGS sequence"/>
</dbReference>
<evidence type="ECO:0000256" key="1">
    <source>
        <dbReference type="SAM" id="MobiDB-lite"/>
    </source>
</evidence>
<keyword evidence="4" id="KW-1185">Reference proteome</keyword>
<reference evidence="3" key="1">
    <citation type="submission" date="2019-05" db="EMBL/GenBank/DDBJ databases">
        <title>Annotation for the trematode Fasciolopsis buski.</title>
        <authorList>
            <person name="Choi Y.-J."/>
        </authorList>
    </citation>
    <scope>NUCLEOTIDE SEQUENCE</scope>
    <source>
        <strain evidence="3">HT</strain>
        <tissue evidence="3">Whole worm</tissue>
    </source>
</reference>
<comment type="caution">
    <text evidence="3">The sequence shown here is derived from an EMBL/GenBank/DDBJ whole genome shotgun (WGS) entry which is preliminary data.</text>
</comment>
<feature type="region of interest" description="Disordered" evidence="1">
    <location>
        <begin position="680"/>
        <end position="720"/>
    </location>
</feature>
<dbReference type="AlphaFoldDB" id="A0A8E0RJG2"/>
<proteinExistence type="predicted"/>